<proteinExistence type="predicted"/>
<dbReference type="Gene3D" id="1.10.150.720">
    <property type="entry name" value="Haloacid dehalogenase-like hydrolase"/>
    <property type="match status" value="1"/>
</dbReference>
<reference evidence="2" key="1">
    <citation type="journal article" date="2023" name="Mol. Phylogenet. Evol.">
        <title>Genome-scale phylogeny and comparative genomics of the fungal order Sordariales.</title>
        <authorList>
            <person name="Hensen N."/>
            <person name="Bonometti L."/>
            <person name="Westerberg I."/>
            <person name="Brannstrom I.O."/>
            <person name="Guillou S."/>
            <person name="Cros-Aarteil S."/>
            <person name="Calhoun S."/>
            <person name="Haridas S."/>
            <person name="Kuo A."/>
            <person name="Mondo S."/>
            <person name="Pangilinan J."/>
            <person name="Riley R."/>
            <person name="LaButti K."/>
            <person name="Andreopoulos B."/>
            <person name="Lipzen A."/>
            <person name="Chen C."/>
            <person name="Yan M."/>
            <person name="Daum C."/>
            <person name="Ng V."/>
            <person name="Clum A."/>
            <person name="Steindorff A."/>
            <person name="Ohm R.A."/>
            <person name="Martin F."/>
            <person name="Silar P."/>
            <person name="Natvig D.O."/>
            <person name="Lalanne C."/>
            <person name="Gautier V."/>
            <person name="Ament-Velasquez S.L."/>
            <person name="Kruys A."/>
            <person name="Hutchinson M.I."/>
            <person name="Powell A.J."/>
            <person name="Barry K."/>
            <person name="Miller A.N."/>
            <person name="Grigoriev I.V."/>
            <person name="Debuchy R."/>
            <person name="Gladieux P."/>
            <person name="Hiltunen Thoren M."/>
            <person name="Johannesson H."/>
        </authorList>
    </citation>
    <scope>NUCLEOTIDE SEQUENCE</scope>
    <source>
        <strain evidence="2">CBS 314.62</strain>
    </source>
</reference>
<comment type="caution">
    <text evidence="2">The sequence shown here is derived from an EMBL/GenBank/DDBJ whole genome shotgun (WGS) entry which is preliminary data.</text>
</comment>
<dbReference type="InterPro" id="IPR023214">
    <property type="entry name" value="HAD_sf"/>
</dbReference>
<feature type="region of interest" description="Disordered" evidence="1">
    <location>
        <begin position="374"/>
        <end position="408"/>
    </location>
</feature>
<reference evidence="2" key="2">
    <citation type="submission" date="2023-06" db="EMBL/GenBank/DDBJ databases">
        <authorList>
            <consortium name="Lawrence Berkeley National Laboratory"/>
            <person name="Haridas S."/>
            <person name="Hensen N."/>
            <person name="Bonometti L."/>
            <person name="Westerberg I."/>
            <person name="Brannstrom I.O."/>
            <person name="Guillou S."/>
            <person name="Cros-Aarteil S."/>
            <person name="Calhoun S."/>
            <person name="Kuo A."/>
            <person name="Mondo S."/>
            <person name="Pangilinan J."/>
            <person name="Riley R."/>
            <person name="Labutti K."/>
            <person name="Andreopoulos B."/>
            <person name="Lipzen A."/>
            <person name="Chen C."/>
            <person name="Yanf M."/>
            <person name="Daum C."/>
            <person name="Ng V."/>
            <person name="Clum A."/>
            <person name="Steindorff A."/>
            <person name="Ohm R."/>
            <person name="Martin F."/>
            <person name="Silar P."/>
            <person name="Natvig D."/>
            <person name="Lalanne C."/>
            <person name="Gautier V."/>
            <person name="Ament-Velasquez S.L."/>
            <person name="Kruys A."/>
            <person name="Hutchinson M.I."/>
            <person name="Powell A.J."/>
            <person name="Barry K."/>
            <person name="Miller A.N."/>
            <person name="Grigoriev I.V."/>
            <person name="Debuchy R."/>
            <person name="Gladieux P."/>
            <person name="Thoren M.H."/>
            <person name="Johannesson H."/>
        </authorList>
    </citation>
    <scope>NUCLEOTIDE SEQUENCE</scope>
    <source>
        <strain evidence="2">CBS 314.62</strain>
    </source>
</reference>
<dbReference type="EMBL" id="JAULSO010000003">
    <property type="protein sequence ID" value="KAK3686151.1"/>
    <property type="molecule type" value="Genomic_DNA"/>
</dbReference>
<dbReference type="SUPFAM" id="SSF56784">
    <property type="entry name" value="HAD-like"/>
    <property type="match status" value="1"/>
</dbReference>
<protein>
    <recommendedName>
        <fullName evidence="4">Haloacid dehalogenase</fullName>
    </recommendedName>
</protein>
<evidence type="ECO:0008006" key="4">
    <source>
        <dbReference type="Google" id="ProtNLM"/>
    </source>
</evidence>
<evidence type="ECO:0000313" key="2">
    <source>
        <dbReference type="EMBL" id="KAK3686151.1"/>
    </source>
</evidence>
<evidence type="ECO:0000313" key="3">
    <source>
        <dbReference type="Proteomes" id="UP001270362"/>
    </source>
</evidence>
<dbReference type="Gene3D" id="3.40.50.1000">
    <property type="entry name" value="HAD superfamily/HAD-like"/>
    <property type="match status" value="1"/>
</dbReference>
<accession>A0AAE0X6L8</accession>
<gene>
    <name evidence="2" type="ORF">B0T22DRAFT_538342</name>
</gene>
<dbReference type="AlphaFoldDB" id="A0AAE0X6L8"/>
<dbReference type="PANTHER" id="PTHR46191:SF2">
    <property type="entry name" value="HALOACID DEHALOGENASE-LIKE HYDROLASE DOMAIN-CONTAINING PROTEIN 3"/>
    <property type="match status" value="1"/>
</dbReference>
<name>A0AAE0X6L8_9PEZI</name>
<evidence type="ECO:0000256" key="1">
    <source>
        <dbReference type="SAM" id="MobiDB-lite"/>
    </source>
</evidence>
<dbReference type="InterPro" id="IPR036412">
    <property type="entry name" value="HAD-like_sf"/>
</dbReference>
<dbReference type="InterPro" id="IPR044924">
    <property type="entry name" value="HAD-SF_hydro_IA_REG-2-like_cap"/>
</dbReference>
<dbReference type="InterPro" id="IPR051828">
    <property type="entry name" value="HAD-like_hydrolase_domain"/>
</dbReference>
<dbReference type="Proteomes" id="UP001270362">
    <property type="component" value="Unassembled WGS sequence"/>
</dbReference>
<feature type="compositionally biased region" description="Basic and acidic residues" evidence="1">
    <location>
        <begin position="395"/>
        <end position="408"/>
    </location>
</feature>
<dbReference type="Pfam" id="PF00702">
    <property type="entry name" value="Hydrolase"/>
    <property type="match status" value="1"/>
</dbReference>
<keyword evidence="3" id="KW-1185">Reference proteome</keyword>
<sequence>MYHKPPKRNLLLCFDAFGTLYKPRQPIGDQYMRMAKRHGLARQSVTPEVLEARFKSAFDSRTALWPNYGRGTGMTSEVWWRAVVIETFRPLLPADRAAVEEVLAPALVKRFATARAYVAAPGVSDLVARREMVLRRLKQGQGLGQVGKIVIGVISNSDERVVDVLRDFGLRVAPVRVGVKPEEKGEGNGKGEEYDVDFCCLSYDVGVRKPDPRIFEAAEELAREVAGEDVDGWIKVYVGNELRKDVVAAREAGWHGILLGAPKNAKDSKRTAAWGDVSKYFPYCPVGKVFPDPGVVSLGRAVYTPSTVMTERLEPLVDWLVGKRALKYDALGLKGPGLMTGVAGVDEFEDVEFGDEDVVEGGLGDEEDVREMSWSLPGESSSRVAGPEESNSRVAGRDDKVKGGKLGDEQAMFRGDSRIGSIVGSRRRTAIHDMITSMGRTKEDESWWLANI</sequence>
<dbReference type="GO" id="GO:0005634">
    <property type="term" value="C:nucleus"/>
    <property type="evidence" value="ECO:0007669"/>
    <property type="project" value="TreeGrafter"/>
</dbReference>
<organism evidence="2 3">
    <name type="scientific">Podospora appendiculata</name>
    <dbReference type="NCBI Taxonomy" id="314037"/>
    <lineage>
        <taxon>Eukaryota</taxon>
        <taxon>Fungi</taxon>
        <taxon>Dikarya</taxon>
        <taxon>Ascomycota</taxon>
        <taxon>Pezizomycotina</taxon>
        <taxon>Sordariomycetes</taxon>
        <taxon>Sordariomycetidae</taxon>
        <taxon>Sordariales</taxon>
        <taxon>Podosporaceae</taxon>
        <taxon>Podospora</taxon>
    </lineage>
</organism>
<dbReference type="PANTHER" id="PTHR46191">
    <property type="match status" value="1"/>
</dbReference>